<sequence length="238" mass="28467">MKKLEQLKKELEKYINNEKAKFLPKFFQAYPGGYGEGDRFLGIQVPNQRKVAKKFRDLTFEEVEKLLHSEYHEHRLTAIFILIHKFKENPEKVVEIYLRNIDKINNWDLVDSSAPHILGQYLENKDRNILYEFAKSKNLWKQRIAIISTHYFIKQNDFNDAINIAEILVNHKHDLIHKAVGWTLRKIGDKNKELELQFLKKHHKVMPRTMLRYAIEKFPEEERKNLLKGVFQEKGVQK</sequence>
<dbReference type="Pfam" id="PF08713">
    <property type="entry name" value="DNA_alkylation"/>
    <property type="match status" value="1"/>
</dbReference>
<dbReference type="Proteomes" id="UP000185490">
    <property type="component" value="Chromosome"/>
</dbReference>
<evidence type="ECO:0000313" key="2">
    <source>
        <dbReference type="Proteomes" id="UP000185490"/>
    </source>
</evidence>
<evidence type="ECO:0000313" key="1">
    <source>
        <dbReference type="EMBL" id="APT74585.1"/>
    </source>
</evidence>
<dbReference type="InterPro" id="IPR014825">
    <property type="entry name" value="DNA_alkylation"/>
</dbReference>
<accession>A0ABN4V150</accession>
<dbReference type="CDD" id="cd06561">
    <property type="entry name" value="AlkD_like"/>
    <property type="match status" value="1"/>
</dbReference>
<dbReference type="Gene3D" id="1.25.10.90">
    <property type="match status" value="1"/>
</dbReference>
<dbReference type="RefSeq" id="WP_012057908.1">
    <property type="nucleotide sequence ID" value="NZ_CP007389.1"/>
</dbReference>
<organism evidence="1 2">
    <name type="scientific">Thermosipho melanesiensis</name>
    <dbReference type="NCBI Taxonomy" id="46541"/>
    <lineage>
        <taxon>Bacteria</taxon>
        <taxon>Thermotogati</taxon>
        <taxon>Thermotogota</taxon>
        <taxon>Thermotogae</taxon>
        <taxon>Thermotogales</taxon>
        <taxon>Fervidobacteriaceae</taxon>
        <taxon>Thermosipho</taxon>
    </lineage>
</organism>
<dbReference type="InterPro" id="IPR016024">
    <property type="entry name" value="ARM-type_fold"/>
</dbReference>
<proteinExistence type="predicted"/>
<dbReference type="EMBL" id="CP007389">
    <property type="protein sequence ID" value="APT74585.1"/>
    <property type="molecule type" value="Genomic_DNA"/>
</dbReference>
<protein>
    <submittedName>
        <fullName evidence="1">DNA alkylation repair protein</fullName>
    </submittedName>
</protein>
<dbReference type="SUPFAM" id="SSF48371">
    <property type="entry name" value="ARM repeat"/>
    <property type="match status" value="1"/>
</dbReference>
<dbReference type="PANTHER" id="PTHR34070">
    <property type="entry name" value="ARMADILLO-TYPE FOLD"/>
    <property type="match status" value="1"/>
</dbReference>
<dbReference type="PANTHER" id="PTHR34070:SF1">
    <property type="entry name" value="DNA ALKYLATION REPAIR PROTEIN"/>
    <property type="match status" value="1"/>
</dbReference>
<reference evidence="1 2" key="1">
    <citation type="submission" date="2014-02" db="EMBL/GenBank/DDBJ databases">
        <title>Diversity of Thermotogales isolates from hydrothermal vents.</title>
        <authorList>
            <person name="Haverkamp T.H.A."/>
            <person name="Lossouarn J."/>
            <person name="Geslin C."/>
            <person name="Nesbo C.L."/>
        </authorList>
    </citation>
    <scope>NUCLEOTIDE SEQUENCE [LARGE SCALE GENOMIC DNA]</scope>
    <source>
        <strain evidence="1 2">431</strain>
    </source>
</reference>
<keyword evidence="2" id="KW-1185">Reference proteome</keyword>
<gene>
    <name evidence="1" type="ORF">BW47_09020</name>
</gene>
<name>A0ABN4V150_9BACT</name>